<dbReference type="KEGG" id="plad:PPGU16_52920"/>
<dbReference type="AlphaFoldDB" id="A0A7I8BUP0"/>
<protein>
    <submittedName>
        <fullName evidence="1">Uncharacterized protein</fullName>
    </submittedName>
</protein>
<accession>A0A7I8BUP0</accession>
<evidence type="ECO:0000313" key="2">
    <source>
        <dbReference type="Proteomes" id="UP000510888"/>
    </source>
</evidence>
<dbReference type="Proteomes" id="UP000510888">
    <property type="component" value="Chromosome 2"/>
</dbReference>
<organism evidence="1 2">
    <name type="scientific">Paraburkholderia largidicola</name>
    <dbReference type="NCBI Taxonomy" id="3014751"/>
    <lineage>
        <taxon>Bacteria</taxon>
        <taxon>Pseudomonadati</taxon>
        <taxon>Pseudomonadota</taxon>
        <taxon>Betaproteobacteria</taxon>
        <taxon>Burkholderiales</taxon>
        <taxon>Burkholderiaceae</taxon>
        <taxon>Paraburkholderia</taxon>
    </lineage>
</organism>
<dbReference type="EMBL" id="AP023175">
    <property type="protein sequence ID" value="BCF92225.1"/>
    <property type="molecule type" value="Genomic_DNA"/>
</dbReference>
<proteinExistence type="predicted"/>
<keyword evidence="2" id="KW-1185">Reference proteome</keyword>
<gene>
    <name evidence="1" type="ORF">PPGU16_52920</name>
</gene>
<evidence type="ECO:0000313" key="1">
    <source>
        <dbReference type="EMBL" id="BCF92225.1"/>
    </source>
</evidence>
<sequence length="95" mass="10700">MVQESASCFLSFRRCADCRGKDRDSLDRGGEHAYDVDSGLVDEFTQLLKTELDLSLSDKAAHRYAGPRFDDTIRDDVGNTPLTKQIDDMRAARSR</sequence>
<name>A0A7I8BUP0_9BURK</name>
<reference evidence="1 2" key="1">
    <citation type="journal article" date="2020" name="Genes (Basel)">
        <title>Genomic Comparison of Insect Gut Symbionts from Divergent Burkholderia Subclades.</title>
        <authorList>
            <person name="Takeshita K."/>
            <person name="Kikuchi Y."/>
        </authorList>
    </citation>
    <scope>NUCLEOTIDE SEQUENCE [LARGE SCALE GENOMIC DNA]</scope>
    <source>
        <strain evidence="1 2">PGU16</strain>
    </source>
</reference>